<evidence type="ECO:0000256" key="1">
    <source>
        <dbReference type="SAM" id="MobiDB-lite"/>
    </source>
</evidence>
<feature type="compositionally biased region" description="Basic residues" evidence="1">
    <location>
        <begin position="51"/>
        <end position="65"/>
    </location>
</feature>
<reference evidence="3" key="1">
    <citation type="journal article" date="2010" name="Genome Res.">
        <title>Population genomic sequencing of Coccidioides fungi reveals recent hybridization and transposon control.</title>
        <authorList>
            <person name="Neafsey D.E."/>
            <person name="Barker B.M."/>
            <person name="Sharpton T.J."/>
            <person name="Stajich J.E."/>
            <person name="Park D.J."/>
            <person name="Whiston E."/>
            <person name="Hung C.-Y."/>
            <person name="McMahan C."/>
            <person name="White J."/>
            <person name="Sykes S."/>
            <person name="Heiman D."/>
            <person name="Young S."/>
            <person name="Zeng Q."/>
            <person name="Abouelleil A."/>
            <person name="Aftuck L."/>
            <person name="Bessette D."/>
            <person name="Brown A."/>
            <person name="FitzGerald M."/>
            <person name="Lui A."/>
            <person name="Macdonald J.P."/>
            <person name="Priest M."/>
            <person name="Orbach M.J."/>
            <person name="Galgiani J.N."/>
            <person name="Kirkland T.N."/>
            <person name="Cole G.T."/>
            <person name="Birren B.W."/>
            <person name="Henn M.R."/>
            <person name="Taylor J.W."/>
            <person name="Rounsley S.D."/>
        </authorList>
    </citation>
    <scope>NUCLEOTIDE SEQUENCE [LARGE SCALE GENOMIC DNA]</scope>
    <source>
        <strain evidence="3">RMSCC 3703</strain>
    </source>
</reference>
<gene>
    <name evidence="2" type="ORF">CISG_08834</name>
</gene>
<proteinExistence type="predicted"/>
<organism evidence="2 3">
    <name type="scientific">Coccidioides immitis RMSCC 3703</name>
    <dbReference type="NCBI Taxonomy" id="454286"/>
    <lineage>
        <taxon>Eukaryota</taxon>
        <taxon>Fungi</taxon>
        <taxon>Dikarya</taxon>
        <taxon>Ascomycota</taxon>
        <taxon>Pezizomycotina</taxon>
        <taxon>Eurotiomycetes</taxon>
        <taxon>Eurotiomycetidae</taxon>
        <taxon>Onygenales</taxon>
        <taxon>Onygenaceae</taxon>
        <taxon>Coccidioides</taxon>
    </lineage>
</organism>
<dbReference type="Proteomes" id="UP000054559">
    <property type="component" value="Unassembled WGS sequence"/>
</dbReference>
<feature type="compositionally biased region" description="Low complexity" evidence="1">
    <location>
        <begin position="68"/>
        <end position="83"/>
    </location>
</feature>
<protein>
    <submittedName>
        <fullName evidence="2">Uncharacterized protein</fullName>
    </submittedName>
</protein>
<accession>A0A0J8R969</accession>
<sequence>MQVRWSVIPAHSPHTPLSVLPSSTSSPFWNLQTAPHHTGHANRPRALASHNRAHHCRTVERKKVRMNSSGSMSLLSSSRTDLSPATPDSSPRAAVLLDEISPNVVGTIKIYNPSSSSRQKCRCG</sequence>
<dbReference type="AlphaFoldDB" id="A0A0J8R969"/>
<name>A0A0J8R969_COCIT</name>
<evidence type="ECO:0000313" key="3">
    <source>
        <dbReference type="Proteomes" id="UP000054559"/>
    </source>
</evidence>
<dbReference type="EMBL" id="DS268196">
    <property type="protein sequence ID" value="KMU80985.1"/>
    <property type="molecule type" value="Genomic_DNA"/>
</dbReference>
<feature type="region of interest" description="Disordered" evidence="1">
    <location>
        <begin position="30"/>
        <end position="90"/>
    </location>
</feature>
<evidence type="ECO:0000313" key="2">
    <source>
        <dbReference type="EMBL" id="KMU80985.1"/>
    </source>
</evidence>